<evidence type="ECO:0000313" key="3">
    <source>
        <dbReference type="Proteomes" id="UP000199103"/>
    </source>
</evidence>
<organism evidence="2 3">
    <name type="scientific">Microlunatus soli</name>
    <dbReference type="NCBI Taxonomy" id="630515"/>
    <lineage>
        <taxon>Bacteria</taxon>
        <taxon>Bacillati</taxon>
        <taxon>Actinomycetota</taxon>
        <taxon>Actinomycetes</taxon>
        <taxon>Propionibacteriales</taxon>
        <taxon>Propionibacteriaceae</taxon>
        <taxon>Microlunatus</taxon>
    </lineage>
</organism>
<feature type="transmembrane region" description="Helical" evidence="1">
    <location>
        <begin position="12"/>
        <end position="35"/>
    </location>
</feature>
<protein>
    <recommendedName>
        <fullName evidence="4">Alkaline shock response membrane anchor protein AmaP</fullName>
    </recommendedName>
</protein>
<evidence type="ECO:0000256" key="1">
    <source>
        <dbReference type="SAM" id="Phobius"/>
    </source>
</evidence>
<accession>A0A1H1XFH6</accession>
<sequence length="212" mass="21984">MRRRSTGSTNRFWLVVVGLLLVLAGAIAICLGLGLGDRIARAAGITVSPPGPGSTVFGSGRLRSMFTEPVPTVLIGVGGLLVAAMALGWLIFQLPRRDPAPLFGLHDDARRGLINCDSKVIAAALADRVEQLPGIQGADIAVRGTARHPQVTAELRIDDRATPAEVTRQAVERISADLSSSLDAELDRVAVRVTVGGSPTSSGHAVLAGSDG</sequence>
<keyword evidence="1" id="KW-0812">Transmembrane</keyword>
<name>A0A1H1XFH6_9ACTN</name>
<dbReference type="AlphaFoldDB" id="A0A1H1XFH6"/>
<keyword evidence="1" id="KW-0472">Membrane</keyword>
<evidence type="ECO:0008006" key="4">
    <source>
        <dbReference type="Google" id="ProtNLM"/>
    </source>
</evidence>
<keyword evidence="1" id="KW-1133">Transmembrane helix</keyword>
<feature type="transmembrane region" description="Helical" evidence="1">
    <location>
        <begin position="73"/>
        <end position="92"/>
    </location>
</feature>
<keyword evidence="3" id="KW-1185">Reference proteome</keyword>
<proteinExistence type="predicted"/>
<gene>
    <name evidence="2" type="ORF">SAMN04489812_4045</name>
</gene>
<dbReference type="Proteomes" id="UP000199103">
    <property type="component" value="Chromosome I"/>
</dbReference>
<reference evidence="2 3" key="1">
    <citation type="submission" date="2016-10" db="EMBL/GenBank/DDBJ databases">
        <authorList>
            <person name="de Groot N.N."/>
        </authorList>
    </citation>
    <scope>NUCLEOTIDE SEQUENCE [LARGE SCALE GENOMIC DNA]</scope>
    <source>
        <strain evidence="2 3">DSM 21800</strain>
    </source>
</reference>
<dbReference type="EMBL" id="LT629772">
    <property type="protein sequence ID" value="SDT07509.1"/>
    <property type="molecule type" value="Genomic_DNA"/>
</dbReference>
<dbReference type="STRING" id="630515.SAMN04489812_4045"/>
<evidence type="ECO:0000313" key="2">
    <source>
        <dbReference type="EMBL" id="SDT07509.1"/>
    </source>
</evidence>